<evidence type="ECO:0000313" key="2">
    <source>
        <dbReference type="EMBL" id="AYB33887.1"/>
    </source>
</evidence>
<sequence length="254" mass="27730">MKIHFLRHATFLLEAEGVTLLIDPMLSPKDAMDPVANASTTHRIPMVDLPIDEASLKKQLAKIDAVIVTHTHRDHWDARAKELLAKDIPLISQPSDKDALTAAGFTNLLPVEDTIEFKGLRIHRTGGQHGTGEIGQKMGKVSGFVIEQNGQRLYVAGDTIWCDEVADALKKHTPHFVVVNAGAAQFLQGGPITMSGDDVVTVCSALPSAKVIAVHMDTVNHCLLKRTDLRKILEEKKLTKRCTIPTDGEVLSLT</sequence>
<dbReference type="Gene3D" id="3.60.15.10">
    <property type="entry name" value="Ribonuclease Z/Hydroxyacylglutathione hydrolase-like"/>
    <property type="match status" value="1"/>
</dbReference>
<keyword evidence="1 2" id="KW-0378">Hydrolase</keyword>
<reference evidence="3" key="1">
    <citation type="submission" date="2018-09" db="EMBL/GenBank/DDBJ databases">
        <title>Chryseolinea sp. KIS68-18 isolated from soil.</title>
        <authorList>
            <person name="Weon H.-Y."/>
            <person name="Kwon S.-W."/>
            <person name="Lee S.A."/>
        </authorList>
    </citation>
    <scope>NUCLEOTIDE SEQUENCE [LARGE SCALE GENOMIC DNA]</scope>
    <source>
        <strain evidence="3">KIS68-18</strain>
    </source>
</reference>
<dbReference type="RefSeq" id="WP_119757114.1">
    <property type="nucleotide sequence ID" value="NZ_CP032382.1"/>
</dbReference>
<dbReference type="EMBL" id="CP032382">
    <property type="protein sequence ID" value="AYB33887.1"/>
    <property type="molecule type" value="Genomic_DNA"/>
</dbReference>
<accession>A0A385SUS6</accession>
<dbReference type="KEGG" id="chk:D4L85_26380"/>
<dbReference type="AlphaFoldDB" id="A0A385SUS6"/>
<organism evidence="2 3">
    <name type="scientific">Chryseolinea soli</name>
    <dbReference type="NCBI Taxonomy" id="2321403"/>
    <lineage>
        <taxon>Bacteria</taxon>
        <taxon>Pseudomonadati</taxon>
        <taxon>Bacteroidota</taxon>
        <taxon>Cytophagia</taxon>
        <taxon>Cytophagales</taxon>
        <taxon>Fulvivirgaceae</taxon>
        <taxon>Chryseolinea</taxon>
    </lineage>
</organism>
<dbReference type="OrthoDB" id="9805728at2"/>
<dbReference type="SUPFAM" id="SSF56281">
    <property type="entry name" value="Metallo-hydrolase/oxidoreductase"/>
    <property type="match status" value="1"/>
</dbReference>
<dbReference type="GO" id="GO:0016787">
    <property type="term" value="F:hydrolase activity"/>
    <property type="evidence" value="ECO:0007669"/>
    <property type="project" value="UniProtKB-KW"/>
</dbReference>
<gene>
    <name evidence="2" type="ORF">D4L85_26380</name>
</gene>
<dbReference type="Proteomes" id="UP000266183">
    <property type="component" value="Chromosome"/>
</dbReference>
<dbReference type="PANTHER" id="PTHR43546:SF9">
    <property type="entry name" value="L-ASCORBATE-6-PHOSPHATE LACTONASE ULAG-RELATED"/>
    <property type="match status" value="1"/>
</dbReference>
<dbReference type="InterPro" id="IPR050114">
    <property type="entry name" value="UPF0173_UPF0282_UlaG_hydrolase"/>
</dbReference>
<protein>
    <submittedName>
        <fullName evidence="2">MBL fold metallo-hydrolase</fullName>
    </submittedName>
</protein>
<evidence type="ECO:0000256" key="1">
    <source>
        <dbReference type="ARBA" id="ARBA00022801"/>
    </source>
</evidence>
<keyword evidence="3" id="KW-1185">Reference proteome</keyword>
<name>A0A385SUS6_9BACT</name>
<dbReference type="Pfam" id="PF13483">
    <property type="entry name" value="Lactamase_B_3"/>
    <property type="match status" value="1"/>
</dbReference>
<evidence type="ECO:0000313" key="3">
    <source>
        <dbReference type="Proteomes" id="UP000266183"/>
    </source>
</evidence>
<proteinExistence type="predicted"/>
<dbReference type="InterPro" id="IPR036866">
    <property type="entry name" value="RibonucZ/Hydroxyglut_hydro"/>
</dbReference>
<dbReference type="PANTHER" id="PTHR43546">
    <property type="entry name" value="UPF0173 METAL-DEPENDENT HYDROLASE MJ1163-RELATED"/>
    <property type="match status" value="1"/>
</dbReference>